<proteinExistence type="predicted"/>
<dbReference type="InterPro" id="IPR002347">
    <property type="entry name" value="SDR_fam"/>
</dbReference>
<evidence type="ECO:0000313" key="3">
    <source>
        <dbReference type="Proteomes" id="UP001283341"/>
    </source>
</evidence>
<reference evidence="2" key="2">
    <citation type="submission" date="2023-06" db="EMBL/GenBank/DDBJ databases">
        <authorList>
            <consortium name="Lawrence Berkeley National Laboratory"/>
            <person name="Haridas S."/>
            <person name="Hensen N."/>
            <person name="Bonometti L."/>
            <person name="Westerberg I."/>
            <person name="Brannstrom I.O."/>
            <person name="Guillou S."/>
            <person name="Cros-Aarteil S."/>
            <person name="Calhoun S."/>
            <person name="Kuo A."/>
            <person name="Mondo S."/>
            <person name="Pangilinan J."/>
            <person name="Riley R."/>
            <person name="Labutti K."/>
            <person name="Andreopoulos B."/>
            <person name="Lipzen A."/>
            <person name="Chen C."/>
            <person name="Yanf M."/>
            <person name="Daum C."/>
            <person name="Ng V."/>
            <person name="Clum A."/>
            <person name="Steindorff A."/>
            <person name="Ohm R."/>
            <person name="Martin F."/>
            <person name="Silar P."/>
            <person name="Natvig D."/>
            <person name="Lalanne C."/>
            <person name="Gautier V."/>
            <person name="Ament-Velasquez S.L."/>
            <person name="Kruys A."/>
            <person name="Hutchinson M.I."/>
            <person name="Powell A.J."/>
            <person name="Barry K."/>
            <person name="Miller A.N."/>
            <person name="Grigoriev I.V."/>
            <person name="Debuchy R."/>
            <person name="Gladieux P."/>
            <person name="Thoren M.H."/>
            <person name="Johannesson H."/>
        </authorList>
    </citation>
    <scope>NUCLEOTIDE SEQUENCE</scope>
    <source>
        <strain evidence="2">CBS 118394</strain>
    </source>
</reference>
<evidence type="ECO:0000313" key="2">
    <source>
        <dbReference type="EMBL" id="KAK3315577.1"/>
    </source>
</evidence>
<dbReference type="PANTHER" id="PTHR43157:SF31">
    <property type="entry name" value="PHOSPHATIDYLINOSITOL-GLYCAN BIOSYNTHESIS CLASS F PROTEIN"/>
    <property type="match status" value="1"/>
</dbReference>
<evidence type="ECO:0000256" key="1">
    <source>
        <dbReference type="ARBA" id="ARBA00023002"/>
    </source>
</evidence>
<dbReference type="Gene3D" id="3.40.50.720">
    <property type="entry name" value="NAD(P)-binding Rossmann-like Domain"/>
    <property type="match status" value="1"/>
</dbReference>
<dbReference type="Pfam" id="PF00106">
    <property type="entry name" value="adh_short"/>
    <property type="match status" value="1"/>
</dbReference>
<dbReference type="PANTHER" id="PTHR43157">
    <property type="entry name" value="PHOSPHATIDYLINOSITOL-GLYCAN BIOSYNTHESIS CLASS F PROTEIN-RELATED"/>
    <property type="match status" value="1"/>
</dbReference>
<accession>A0AAE0HZ79</accession>
<protein>
    <submittedName>
        <fullName evidence="2">Uncharacterized protein</fullName>
    </submittedName>
</protein>
<dbReference type="Proteomes" id="UP001283341">
    <property type="component" value="Unassembled WGS sequence"/>
</dbReference>
<organism evidence="2 3">
    <name type="scientific">Apodospora peruviana</name>
    <dbReference type="NCBI Taxonomy" id="516989"/>
    <lineage>
        <taxon>Eukaryota</taxon>
        <taxon>Fungi</taxon>
        <taxon>Dikarya</taxon>
        <taxon>Ascomycota</taxon>
        <taxon>Pezizomycotina</taxon>
        <taxon>Sordariomycetes</taxon>
        <taxon>Sordariomycetidae</taxon>
        <taxon>Sordariales</taxon>
        <taxon>Lasiosphaeriaceae</taxon>
        <taxon>Apodospora</taxon>
    </lineage>
</organism>
<comment type="caution">
    <text evidence="2">The sequence shown here is derived from an EMBL/GenBank/DDBJ whole genome shotgun (WGS) entry which is preliminary data.</text>
</comment>
<dbReference type="InterPro" id="IPR036291">
    <property type="entry name" value="NAD(P)-bd_dom_sf"/>
</dbReference>
<reference evidence="2" key="1">
    <citation type="journal article" date="2023" name="Mol. Phylogenet. Evol.">
        <title>Genome-scale phylogeny and comparative genomics of the fungal order Sordariales.</title>
        <authorList>
            <person name="Hensen N."/>
            <person name="Bonometti L."/>
            <person name="Westerberg I."/>
            <person name="Brannstrom I.O."/>
            <person name="Guillou S."/>
            <person name="Cros-Aarteil S."/>
            <person name="Calhoun S."/>
            <person name="Haridas S."/>
            <person name="Kuo A."/>
            <person name="Mondo S."/>
            <person name="Pangilinan J."/>
            <person name="Riley R."/>
            <person name="LaButti K."/>
            <person name="Andreopoulos B."/>
            <person name="Lipzen A."/>
            <person name="Chen C."/>
            <person name="Yan M."/>
            <person name="Daum C."/>
            <person name="Ng V."/>
            <person name="Clum A."/>
            <person name="Steindorff A."/>
            <person name="Ohm R.A."/>
            <person name="Martin F."/>
            <person name="Silar P."/>
            <person name="Natvig D.O."/>
            <person name="Lalanne C."/>
            <person name="Gautier V."/>
            <person name="Ament-Velasquez S.L."/>
            <person name="Kruys A."/>
            <person name="Hutchinson M.I."/>
            <person name="Powell A.J."/>
            <person name="Barry K."/>
            <person name="Miller A.N."/>
            <person name="Grigoriev I.V."/>
            <person name="Debuchy R."/>
            <person name="Gladieux P."/>
            <person name="Hiltunen Thoren M."/>
            <person name="Johannesson H."/>
        </authorList>
    </citation>
    <scope>NUCLEOTIDE SEQUENCE</scope>
    <source>
        <strain evidence="2">CBS 118394</strain>
    </source>
</reference>
<dbReference type="AlphaFoldDB" id="A0AAE0HZ79"/>
<dbReference type="SUPFAM" id="SSF51735">
    <property type="entry name" value="NAD(P)-binding Rossmann-fold domains"/>
    <property type="match status" value="1"/>
</dbReference>
<name>A0AAE0HZ79_9PEZI</name>
<sequence length="328" mass="35757">MVQARIPPTPDGTSLAGKTVIITGGNAGLGLEAGRQFLALGVSRLILACRSIPKGEEAVSTLRADSTVQKVNPGAIIDVFELELDDYRSGLEFANRVKKEVKELDILLNNGGIATIRYEKSASGHERTMQVNCYTHILICLELFPLLQSTAIARDAPTRIIFVGSGTHVTQHTLTKSPITDTETVLGHFDDEAKFAKFGRYGDSKLLVNGYVRRLAAIDPEHVVVNNLCPGLVRTGLDKNMPTPLRWTMQLVRRSFARTVEEGARTLIYASVVAGVESNGKFLQNNEVATGTAFLDEPAGKEFTEKLWRETIADVATVDPSLRSFDSS</sequence>
<keyword evidence="3" id="KW-1185">Reference proteome</keyword>
<keyword evidence="1" id="KW-0560">Oxidoreductase</keyword>
<gene>
    <name evidence="2" type="ORF">B0H66DRAFT_584006</name>
</gene>
<dbReference type="EMBL" id="JAUEDM010000006">
    <property type="protein sequence ID" value="KAK3315577.1"/>
    <property type="molecule type" value="Genomic_DNA"/>
</dbReference>
<dbReference type="GO" id="GO:0016491">
    <property type="term" value="F:oxidoreductase activity"/>
    <property type="evidence" value="ECO:0007669"/>
    <property type="project" value="UniProtKB-KW"/>
</dbReference>
<dbReference type="PRINTS" id="PR00081">
    <property type="entry name" value="GDHRDH"/>
</dbReference>